<keyword evidence="7" id="KW-1185">Reference proteome</keyword>
<reference evidence="6 7" key="1">
    <citation type="submission" date="2024-09" db="EMBL/GenBank/DDBJ databases">
        <authorList>
            <person name="Sun Q."/>
            <person name="Mori K."/>
        </authorList>
    </citation>
    <scope>NUCLEOTIDE SEQUENCE [LARGE SCALE GENOMIC DNA]</scope>
    <source>
        <strain evidence="6 7">TBRC 4938</strain>
    </source>
</reference>
<dbReference type="PRINTS" id="PR00039">
    <property type="entry name" value="HTHLYSR"/>
</dbReference>
<evidence type="ECO:0000313" key="6">
    <source>
        <dbReference type="EMBL" id="MFB9948697.1"/>
    </source>
</evidence>
<dbReference type="Pfam" id="PF00126">
    <property type="entry name" value="HTH_1"/>
    <property type="match status" value="1"/>
</dbReference>
<dbReference type="SUPFAM" id="SSF46785">
    <property type="entry name" value="Winged helix' DNA-binding domain"/>
    <property type="match status" value="1"/>
</dbReference>
<organism evidence="6 7">
    <name type="scientific">Rhizobium puerariae</name>
    <dbReference type="NCBI Taxonomy" id="1585791"/>
    <lineage>
        <taxon>Bacteria</taxon>
        <taxon>Pseudomonadati</taxon>
        <taxon>Pseudomonadota</taxon>
        <taxon>Alphaproteobacteria</taxon>
        <taxon>Hyphomicrobiales</taxon>
        <taxon>Rhizobiaceae</taxon>
        <taxon>Rhizobium/Agrobacterium group</taxon>
        <taxon>Rhizobium</taxon>
    </lineage>
</organism>
<dbReference type="SUPFAM" id="SSF53850">
    <property type="entry name" value="Periplasmic binding protein-like II"/>
    <property type="match status" value="1"/>
</dbReference>
<evidence type="ECO:0000256" key="3">
    <source>
        <dbReference type="ARBA" id="ARBA00023125"/>
    </source>
</evidence>
<evidence type="ECO:0000256" key="4">
    <source>
        <dbReference type="ARBA" id="ARBA00023163"/>
    </source>
</evidence>
<keyword evidence="3" id="KW-0238">DNA-binding</keyword>
<dbReference type="InterPro" id="IPR036388">
    <property type="entry name" value="WH-like_DNA-bd_sf"/>
</dbReference>
<dbReference type="InterPro" id="IPR005119">
    <property type="entry name" value="LysR_subst-bd"/>
</dbReference>
<dbReference type="Gene3D" id="1.10.10.10">
    <property type="entry name" value="Winged helix-like DNA-binding domain superfamily/Winged helix DNA-binding domain"/>
    <property type="match status" value="1"/>
</dbReference>
<evidence type="ECO:0000256" key="1">
    <source>
        <dbReference type="ARBA" id="ARBA00009437"/>
    </source>
</evidence>
<sequence length="299" mass="33077">MKRGRLPLTALRSFEAAGRLQSFTLAAEELFISQAAISRQVRELEARLGLALFERRHRSVHLTTAGESLLRVLTQAFDDVGACLDQLQASKQPSFETVIVSSEPSFAAGWLAQRLSNFRQAQPHVDLVLEADSRLVEFRAGNATIAIRHSAASSQWLRVESRHLADVTMVAVVAPALIQRGTPLKTPSDLLRYPLLHEENRDLWQRWFEAAGVEADIRRGTVYSDGGFVLQAVLRGEGAGLMDEIFIRDELKTRRLIQPFETLISHGAYWLVARKFAGLSEGAVSFADWLGAELTGAGS</sequence>
<dbReference type="PROSITE" id="PS50931">
    <property type="entry name" value="HTH_LYSR"/>
    <property type="match status" value="1"/>
</dbReference>
<dbReference type="CDD" id="cd08432">
    <property type="entry name" value="PBP2_GcdR_TrpI_HvrB_AmpR_like"/>
    <property type="match status" value="1"/>
</dbReference>
<dbReference type="InterPro" id="IPR036390">
    <property type="entry name" value="WH_DNA-bd_sf"/>
</dbReference>
<dbReference type="EMBL" id="JBHMAA010000008">
    <property type="protein sequence ID" value="MFB9948697.1"/>
    <property type="molecule type" value="Genomic_DNA"/>
</dbReference>
<feature type="domain" description="HTH lysR-type" evidence="5">
    <location>
        <begin position="6"/>
        <end position="63"/>
    </location>
</feature>
<dbReference type="InterPro" id="IPR058163">
    <property type="entry name" value="LysR-type_TF_proteobact-type"/>
</dbReference>
<protein>
    <submittedName>
        <fullName evidence="6">LysR substrate-binding domain-containing protein</fullName>
    </submittedName>
</protein>
<proteinExistence type="inferred from homology"/>
<accession>A0ABV6AFR0</accession>
<gene>
    <name evidence="6" type="ORF">ACFFP0_07545</name>
</gene>
<dbReference type="Pfam" id="PF03466">
    <property type="entry name" value="LysR_substrate"/>
    <property type="match status" value="1"/>
</dbReference>
<name>A0ABV6AFR0_9HYPH</name>
<dbReference type="PANTHER" id="PTHR30537">
    <property type="entry name" value="HTH-TYPE TRANSCRIPTIONAL REGULATOR"/>
    <property type="match status" value="1"/>
</dbReference>
<evidence type="ECO:0000313" key="7">
    <source>
        <dbReference type="Proteomes" id="UP001589692"/>
    </source>
</evidence>
<dbReference type="Gene3D" id="3.40.190.10">
    <property type="entry name" value="Periplasmic binding protein-like II"/>
    <property type="match status" value="2"/>
</dbReference>
<dbReference type="RefSeq" id="WP_377258370.1">
    <property type="nucleotide sequence ID" value="NZ_JBHMAA010000008.1"/>
</dbReference>
<keyword evidence="4" id="KW-0804">Transcription</keyword>
<comment type="caution">
    <text evidence="6">The sequence shown here is derived from an EMBL/GenBank/DDBJ whole genome shotgun (WGS) entry which is preliminary data.</text>
</comment>
<evidence type="ECO:0000256" key="2">
    <source>
        <dbReference type="ARBA" id="ARBA00023015"/>
    </source>
</evidence>
<evidence type="ECO:0000259" key="5">
    <source>
        <dbReference type="PROSITE" id="PS50931"/>
    </source>
</evidence>
<comment type="similarity">
    <text evidence="1">Belongs to the LysR transcriptional regulatory family.</text>
</comment>
<keyword evidence="2" id="KW-0805">Transcription regulation</keyword>
<dbReference type="Proteomes" id="UP001589692">
    <property type="component" value="Unassembled WGS sequence"/>
</dbReference>
<dbReference type="InterPro" id="IPR000847">
    <property type="entry name" value="LysR_HTH_N"/>
</dbReference>
<dbReference type="PANTHER" id="PTHR30537:SF26">
    <property type="entry name" value="GLYCINE CLEAVAGE SYSTEM TRANSCRIPTIONAL ACTIVATOR"/>
    <property type="match status" value="1"/>
</dbReference>